<feature type="region of interest" description="Disordered" evidence="1">
    <location>
        <begin position="150"/>
        <end position="173"/>
    </location>
</feature>
<proteinExistence type="predicted"/>
<sequence length="194" mass="22731">MLMKNIVKSSAMPPRRDTELRPHLEKRRIVGSLRERTVYLQSPPSSQNYSDDRVCELRKSALFEQLLNDLANRISNHVERELTVQQITIDQKIEEIDEHTQSNLLTQETLETRLKKLRKKLKQKSYSYSQPVTSSRSGLALYNHHYNHFTSSPSEDSDNFDENGGIPLKDNKKNPIECERISNEFPRFMLTNLW</sequence>
<comment type="caution">
    <text evidence="2">The sequence shown here is derived from an EMBL/GenBank/DDBJ whole genome shotgun (WGS) entry which is preliminary data.</text>
</comment>
<organism evidence="2 3">
    <name type="scientific">Tritrichomonas musculus</name>
    <dbReference type="NCBI Taxonomy" id="1915356"/>
    <lineage>
        <taxon>Eukaryota</taxon>
        <taxon>Metamonada</taxon>
        <taxon>Parabasalia</taxon>
        <taxon>Tritrichomonadida</taxon>
        <taxon>Tritrichomonadidae</taxon>
        <taxon>Tritrichomonas</taxon>
    </lineage>
</organism>
<feature type="region of interest" description="Disordered" evidence="1">
    <location>
        <begin position="1"/>
        <end position="21"/>
    </location>
</feature>
<evidence type="ECO:0000313" key="2">
    <source>
        <dbReference type="EMBL" id="KAK8883228.1"/>
    </source>
</evidence>
<protein>
    <submittedName>
        <fullName evidence="2">Uncharacterized protein</fullName>
    </submittedName>
</protein>
<dbReference type="EMBL" id="JAPFFF010000009">
    <property type="protein sequence ID" value="KAK8883228.1"/>
    <property type="molecule type" value="Genomic_DNA"/>
</dbReference>
<dbReference type="Proteomes" id="UP001470230">
    <property type="component" value="Unassembled WGS sequence"/>
</dbReference>
<evidence type="ECO:0000256" key="1">
    <source>
        <dbReference type="SAM" id="MobiDB-lite"/>
    </source>
</evidence>
<reference evidence="2 3" key="1">
    <citation type="submission" date="2024-04" db="EMBL/GenBank/DDBJ databases">
        <title>Tritrichomonas musculus Genome.</title>
        <authorList>
            <person name="Alves-Ferreira E."/>
            <person name="Grigg M."/>
            <person name="Lorenzi H."/>
            <person name="Galac M."/>
        </authorList>
    </citation>
    <scope>NUCLEOTIDE SEQUENCE [LARGE SCALE GENOMIC DNA]</scope>
    <source>
        <strain evidence="2 3">EAF2021</strain>
    </source>
</reference>
<keyword evidence="3" id="KW-1185">Reference proteome</keyword>
<name>A0ABR2JX83_9EUKA</name>
<accession>A0ABR2JX83</accession>
<evidence type="ECO:0000313" key="3">
    <source>
        <dbReference type="Proteomes" id="UP001470230"/>
    </source>
</evidence>
<gene>
    <name evidence="2" type="ORF">M9Y10_045879</name>
</gene>